<dbReference type="PANTHER" id="PTHR32166">
    <property type="entry name" value="OSJNBA0013A04.12 PROTEIN"/>
    <property type="match status" value="1"/>
</dbReference>
<organism evidence="2 3">
    <name type="scientific">Zizania palustris</name>
    <name type="common">Northern wild rice</name>
    <dbReference type="NCBI Taxonomy" id="103762"/>
    <lineage>
        <taxon>Eukaryota</taxon>
        <taxon>Viridiplantae</taxon>
        <taxon>Streptophyta</taxon>
        <taxon>Embryophyta</taxon>
        <taxon>Tracheophyta</taxon>
        <taxon>Spermatophyta</taxon>
        <taxon>Magnoliopsida</taxon>
        <taxon>Liliopsida</taxon>
        <taxon>Poales</taxon>
        <taxon>Poaceae</taxon>
        <taxon>BOP clade</taxon>
        <taxon>Oryzoideae</taxon>
        <taxon>Oryzeae</taxon>
        <taxon>Zizaniinae</taxon>
        <taxon>Zizania</taxon>
    </lineage>
</organism>
<keyword evidence="3" id="KW-1185">Reference proteome</keyword>
<dbReference type="OrthoDB" id="674853at2759"/>
<evidence type="ECO:0000313" key="3">
    <source>
        <dbReference type="Proteomes" id="UP000729402"/>
    </source>
</evidence>
<reference evidence="2" key="2">
    <citation type="submission" date="2021-02" db="EMBL/GenBank/DDBJ databases">
        <authorList>
            <person name="Kimball J.A."/>
            <person name="Haas M.W."/>
            <person name="Macchietto M."/>
            <person name="Kono T."/>
            <person name="Duquette J."/>
            <person name="Shao M."/>
        </authorList>
    </citation>
    <scope>NUCLEOTIDE SEQUENCE</scope>
    <source>
        <tissue evidence="2">Fresh leaf tissue</tissue>
    </source>
</reference>
<dbReference type="Proteomes" id="UP000729402">
    <property type="component" value="Unassembled WGS sequence"/>
</dbReference>
<dbReference type="PANTHER" id="PTHR32166:SF123">
    <property type="entry name" value="BED-TYPE DOMAIN-CONTAINING PROTEIN"/>
    <property type="match status" value="1"/>
</dbReference>
<sequence length="174" mass="19777">MDGYKNKPLINVIVSNSRGSYFLYAEDFSRVEKIVKAIAEFLLKDIDEIGPGNVLQVVTDNAADCKAVGKEIEKRLITCRDALATTVVMRQWKDWVNSCMNDVKQQERTIVLTINDDNFWEEAKNIIAITGSIYFVLRHGLDGRAAEIDGLERSWPLPPSKFFPSNNTEEIKYT</sequence>
<dbReference type="AlphaFoldDB" id="A0A8J6BVC0"/>
<comment type="caution">
    <text evidence="2">The sequence shown here is derived from an EMBL/GenBank/DDBJ whole genome shotgun (WGS) entry which is preliminary data.</text>
</comment>
<proteinExistence type="predicted"/>
<reference evidence="2" key="1">
    <citation type="journal article" date="2021" name="bioRxiv">
        <title>Whole Genome Assembly and Annotation of Northern Wild Rice, Zizania palustris L., Supports a Whole Genome Duplication in the Zizania Genus.</title>
        <authorList>
            <person name="Haas M."/>
            <person name="Kono T."/>
            <person name="Macchietto M."/>
            <person name="Millas R."/>
            <person name="McGilp L."/>
            <person name="Shao M."/>
            <person name="Duquette J."/>
            <person name="Hirsch C.N."/>
            <person name="Kimball J."/>
        </authorList>
    </citation>
    <scope>NUCLEOTIDE SEQUENCE</scope>
    <source>
        <tissue evidence="2">Fresh leaf tissue</tissue>
    </source>
</reference>
<feature type="domain" description="DUF659" evidence="1">
    <location>
        <begin position="5"/>
        <end position="75"/>
    </location>
</feature>
<dbReference type="Pfam" id="PF04937">
    <property type="entry name" value="DUF659"/>
    <property type="match status" value="1"/>
</dbReference>
<evidence type="ECO:0000259" key="1">
    <source>
        <dbReference type="Pfam" id="PF04937"/>
    </source>
</evidence>
<accession>A0A8J6BVC0</accession>
<dbReference type="EMBL" id="JAAALK010000080">
    <property type="protein sequence ID" value="KAG8091798.1"/>
    <property type="molecule type" value="Genomic_DNA"/>
</dbReference>
<evidence type="ECO:0000313" key="2">
    <source>
        <dbReference type="EMBL" id="KAG8091798.1"/>
    </source>
</evidence>
<name>A0A8J6BVC0_ZIZPA</name>
<dbReference type="InterPro" id="IPR007021">
    <property type="entry name" value="DUF659"/>
</dbReference>
<gene>
    <name evidence="2" type="ORF">GUJ93_ZPchr0012g22044</name>
</gene>
<protein>
    <recommendedName>
        <fullName evidence="1">DUF659 domain-containing protein</fullName>
    </recommendedName>
</protein>